<dbReference type="InterPro" id="IPR006094">
    <property type="entry name" value="Oxid_FAD_bind_N"/>
</dbReference>
<dbReference type="Gene3D" id="3.30.70.2740">
    <property type="match status" value="1"/>
</dbReference>
<dbReference type="Pfam" id="PF01565">
    <property type="entry name" value="FAD_binding_4"/>
    <property type="match status" value="1"/>
</dbReference>
<dbReference type="InterPro" id="IPR004017">
    <property type="entry name" value="Cys_rich_dom"/>
</dbReference>
<dbReference type="PROSITE" id="PS00198">
    <property type="entry name" value="4FE4S_FER_1"/>
    <property type="match status" value="1"/>
</dbReference>
<proteinExistence type="predicted"/>
<dbReference type="PANTHER" id="PTHR11748:SF119">
    <property type="entry name" value="D-2-HYDROXYGLUTARATE DEHYDROGENASE"/>
    <property type="match status" value="1"/>
</dbReference>
<sequence length="981" mass="108205">MAVDPSARKAWPPPPYARDLAGELSAAIAGEVRFDAASRALYATDGSNYRQVPIGVVLPRSVDDVIKVVAACRRHGAPILSRGGGTSLAGQCCNVAVVMDFSKYLYRIVELDPSRKLARVEPGCVLDRLRNAAEEHDLTFAPDPSTHTHNTLGGMIGNNSCGVHSVMGGKTSDNIHELDILTYDGLRMRVGPTSEQELAAIIQQGGRRGEIYDALKNLRDKYADQIRARYPKIPRRVSGYNLDELLPENGFNVARALVGSEGTCVTILEASVRLVYSPPVRSLLVLGYKDVFSAADHVTQVLEFGPIGLEGIDDRLVQDMKAIGLHPEDIALLPPGGGWLLVEFGGATKEEADAKAKKLAHALQQKGDAPSIKLFVDKAEEDLIWKVRESGLGATAHVPNKRITWEGWEDAAVPPERLGGYLHDFRKLLEKYSYQGDLYGHFGQGCVHTRIDFDLETREGIDVFHRFLNDAADLVVRYGGSLSGEHGDGQSKAQFLSRMFGPELVHAFGQFKAIWDPQGKMNPGKVVDPFLPTENLRIGVDYNPVQPVTQFQYPKDSHNFGRTVLRCVGIGNCRRESGGTMCPSYRVTREEKHSTRGRARMLFEMLRGEVITSGWRSPEVKDALDLCLSCKGCKGECPVNVDMATYKAEFMSQYYRGRLRPRTAYAMGLIHTWARVAAHMPRVVNFLSHSPLCAPAFKALGGIAPQREIPVFASETFVAWFRKRRAAEPSRPGVILWPDTFTNHFLPDTAKAAVEVLEDAGYRVTLPRRPLCCGRALYDWGMLDLAKHHWHQTLDALASDIRQGTPVVGLEPACVAAFRDELGNLFPANENAKRLAMQTYMLGEFLEKVDYQPPPLHCKAVVHAHCHQTAIIGMAAEKSLLDKLGLDYTLLDSGCCGMAGAFGFDKNKYETSLAIGEHALLPAVRGMGADVLLIANGFSCREQIRQLAARRALHLAEVLQMALRQRDESMANAPVRSYMRT</sequence>
<keyword evidence="5" id="KW-0560">Oxidoreductase</keyword>
<dbReference type="PROSITE" id="PS51379">
    <property type="entry name" value="4FE4S_FER_2"/>
    <property type="match status" value="1"/>
</dbReference>
<dbReference type="Gene3D" id="1.10.45.10">
    <property type="entry name" value="Vanillyl-alcohol Oxidase, Chain A, domain 4"/>
    <property type="match status" value="1"/>
</dbReference>
<evidence type="ECO:0000256" key="2">
    <source>
        <dbReference type="ARBA" id="ARBA00022630"/>
    </source>
</evidence>
<reference evidence="10 11" key="1">
    <citation type="submission" date="2018-06" db="EMBL/GenBank/DDBJ databases">
        <title>Genomic Encyclopedia of Type Strains, Phase IV (KMG-IV): sequencing the most valuable type-strain genomes for metagenomic binning, comparative biology and taxonomic classification.</title>
        <authorList>
            <person name="Goeker M."/>
        </authorList>
    </citation>
    <scope>NUCLEOTIDE SEQUENCE [LARGE SCALE GENOMIC DNA]</scope>
    <source>
        <strain evidence="10 11">DSM 25520</strain>
    </source>
</reference>
<dbReference type="RefSeq" id="WP_113931352.1">
    <property type="nucleotide sequence ID" value="NZ_JACCEU010000001.1"/>
</dbReference>
<gene>
    <name evidence="10" type="ORF">DFR37_101163</name>
</gene>
<feature type="domain" description="FAD-binding PCMH-type" evidence="9">
    <location>
        <begin position="49"/>
        <end position="277"/>
    </location>
</feature>
<dbReference type="Gene3D" id="3.30.465.10">
    <property type="match status" value="1"/>
</dbReference>
<dbReference type="GO" id="GO:0008720">
    <property type="term" value="F:D-lactate dehydrogenase (NAD+) activity"/>
    <property type="evidence" value="ECO:0007669"/>
    <property type="project" value="TreeGrafter"/>
</dbReference>
<comment type="caution">
    <text evidence="10">The sequence shown here is derived from an EMBL/GenBank/DDBJ whole genome shotgun (WGS) entry which is preliminary data.</text>
</comment>
<dbReference type="Pfam" id="PF02913">
    <property type="entry name" value="FAD-oxidase_C"/>
    <property type="match status" value="1"/>
</dbReference>
<dbReference type="EMBL" id="QNRQ01000001">
    <property type="protein sequence ID" value="RBP43038.1"/>
    <property type="molecule type" value="Genomic_DNA"/>
</dbReference>
<keyword evidence="6" id="KW-0408">Iron</keyword>
<comment type="cofactor">
    <cofactor evidence="1">
        <name>FAD</name>
        <dbReference type="ChEBI" id="CHEBI:57692"/>
    </cofactor>
</comment>
<dbReference type="GO" id="GO:0071949">
    <property type="term" value="F:FAD binding"/>
    <property type="evidence" value="ECO:0007669"/>
    <property type="project" value="InterPro"/>
</dbReference>
<dbReference type="PANTHER" id="PTHR11748">
    <property type="entry name" value="D-LACTATE DEHYDROGENASE"/>
    <property type="match status" value="1"/>
</dbReference>
<dbReference type="Pfam" id="PF13183">
    <property type="entry name" value="Fer4_8"/>
    <property type="match status" value="1"/>
</dbReference>
<organism evidence="10 11">
    <name type="scientific">Eoetvoesiella caeni</name>
    <dbReference type="NCBI Taxonomy" id="645616"/>
    <lineage>
        <taxon>Bacteria</taxon>
        <taxon>Pseudomonadati</taxon>
        <taxon>Pseudomonadota</taxon>
        <taxon>Betaproteobacteria</taxon>
        <taxon>Burkholderiales</taxon>
        <taxon>Alcaligenaceae</taxon>
        <taxon>Eoetvoesiella</taxon>
    </lineage>
</organism>
<dbReference type="InterPro" id="IPR016169">
    <property type="entry name" value="FAD-bd_PCMH_sub2"/>
</dbReference>
<dbReference type="InterPro" id="IPR004113">
    <property type="entry name" value="FAD-bd_oxidored_4_C"/>
</dbReference>
<evidence type="ECO:0000256" key="5">
    <source>
        <dbReference type="ARBA" id="ARBA00023002"/>
    </source>
</evidence>
<dbReference type="InterPro" id="IPR017900">
    <property type="entry name" value="4Fe4S_Fe_S_CS"/>
</dbReference>
<evidence type="ECO:0000313" key="11">
    <source>
        <dbReference type="Proteomes" id="UP000253628"/>
    </source>
</evidence>
<dbReference type="Gene3D" id="3.30.43.10">
    <property type="entry name" value="Uridine Diphospho-n-acetylenolpyruvylglucosamine Reductase, domain 2"/>
    <property type="match status" value="1"/>
</dbReference>
<evidence type="ECO:0000256" key="7">
    <source>
        <dbReference type="ARBA" id="ARBA00023014"/>
    </source>
</evidence>
<name>A0A366HJC8_9BURK</name>
<dbReference type="OrthoDB" id="9811557at2"/>
<dbReference type="InterPro" id="IPR016164">
    <property type="entry name" value="FAD-linked_Oxase-like_C"/>
</dbReference>
<dbReference type="InterPro" id="IPR036318">
    <property type="entry name" value="FAD-bd_PCMH-like_sf"/>
</dbReference>
<dbReference type="PROSITE" id="PS51387">
    <property type="entry name" value="FAD_PCMH"/>
    <property type="match status" value="1"/>
</dbReference>
<evidence type="ECO:0000313" key="10">
    <source>
        <dbReference type="EMBL" id="RBP43038.1"/>
    </source>
</evidence>
<dbReference type="GO" id="GO:0046872">
    <property type="term" value="F:metal ion binding"/>
    <property type="evidence" value="ECO:0007669"/>
    <property type="project" value="UniProtKB-KW"/>
</dbReference>
<keyword evidence="3" id="KW-0479">Metal-binding</keyword>
<dbReference type="InterPro" id="IPR016166">
    <property type="entry name" value="FAD-bd_PCMH"/>
</dbReference>
<dbReference type="Proteomes" id="UP000253628">
    <property type="component" value="Unassembled WGS sequence"/>
</dbReference>
<keyword evidence="4" id="KW-0274">FAD</keyword>
<evidence type="ECO:0000256" key="1">
    <source>
        <dbReference type="ARBA" id="ARBA00001974"/>
    </source>
</evidence>
<dbReference type="SUPFAM" id="SSF55103">
    <property type="entry name" value="FAD-linked oxidases, C-terminal domain"/>
    <property type="match status" value="1"/>
</dbReference>
<dbReference type="SUPFAM" id="SSF56176">
    <property type="entry name" value="FAD-binding/transporter-associated domain-like"/>
    <property type="match status" value="1"/>
</dbReference>
<dbReference type="InterPro" id="IPR016171">
    <property type="entry name" value="Vanillyl_alc_oxidase_C-sub2"/>
</dbReference>
<evidence type="ECO:0000256" key="6">
    <source>
        <dbReference type="ARBA" id="ARBA00023004"/>
    </source>
</evidence>
<dbReference type="GO" id="GO:0051536">
    <property type="term" value="F:iron-sulfur cluster binding"/>
    <property type="evidence" value="ECO:0007669"/>
    <property type="project" value="UniProtKB-KW"/>
</dbReference>
<dbReference type="InterPro" id="IPR017896">
    <property type="entry name" value="4Fe4S_Fe-S-bd"/>
</dbReference>
<evidence type="ECO:0000256" key="4">
    <source>
        <dbReference type="ARBA" id="ARBA00022827"/>
    </source>
</evidence>
<dbReference type="Pfam" id="PF02754">
    <property type="entry name" value="CCG"/>
    <property type="match status" value="2"/>
</dbReference>
<dbReference type="SUPFAM" id="SSF46548">
    <property type="entry name" value="alpha-helical ferredoxin"/>
    <property type="match status" value="1"/>
</dbReference>
<keyword evidence="2" id="KW-0285">Flavoprotein</keyword>
<dbReference type="GO" id="GO:0004458">
    <property type="term" value="F:D-lactate dehydrogenase (cytochrome) activity"/>
    <property type="evidence" value="ECO:0007669"/>
    <property type="project" value="TreeGrafter"/>
</dbReference>
<keyword evidence="7" id="KW-0411">Iron-sulfur</keyword>
<evidence type="ECO:0000259" key="9">
    <source>
        <dbReference type="PROSITE" id="PS51387"/>
    </source>
</evidence>
<accession>A0A366HJC8</accession>
<dbReference type="GO" id="GO:1903457">
    <property type="term" value="P:lactate catabolic process"/>
    <property type="evidence" value="ECO:0007669"/>
    <property type="project" value="TreeGrafter"/>
</dbReference>
<dbReference type="InterPro" id="IPR016167">
    <property type="entry name" value="FAD-bd_PCMH_sub1"/>
</dbReference>
<protein>
    <submittedName>
        <fullName evidence="10">FAD/FMN-containing dehydrogenase</fullName>
    </submittedName>
</protein>
<dbReference type="AlphaFoldDB" id="A0A366HJC8"/>
<evidence type="ECO:0000259" key="8">
    <source>
        <dbReference type="PROSITE" id="PS51379"/>
    </source>
</evidence>
<evidence type="ECO:0000256" key="3">
    <source>
        <dbReference type="ARBA" id="ARBA00022723"/>
    </source>
</evidence>
<keyword evidence="11" id="KW-1185">Reference proteome</keyword>
<feature type="domain" description="4Fe-4S ferredoxin-type" evidence="8">
    <location>
        <begin position="616"/>
        <end position="647"/>
    </location>
</feature>